<evidence type="ECO:0000256" key="1">
    <source>
        <dbReference type="ARBA" id="ARBA00007905"/>
    </source>
</evidence>
<dbReference type="PRINTS" id="PR00069">
    <property type="entry name" value="ALDKETRDTASE"/>
</dbReference>
<proteinExistence type="inferred from homology"/>
<dbReference type="PIRSF" id="PIRSF000097">
    <property type="entry name" value="AKR"/>
    <property type="match status" value="1"/>
</dbReference>
<evidence type="ECO:0000256" key="2">
    <source>
        <dbReference type="ARBA" id="ARBA00022857"/>
    </source>
</evidence>
<evidence type="ECO:0000313" key="5">
    <source>
        <dbReference type="EMBL" id="QSW88870.1"/>
    </source>
</evidence>
<dbReference type="InterPro" id="IPR036812">
    <property type="entry name" value="NAD(P)_OxRdtase_dom_sf"/>
</dbReference>
<dbReference type="EMBL" id="CP071448">
    <property type="protein sequence ID" value="QSW88870.1"/>
    <property type="molecule type" value="Genomic_DNA"/>
</dbReference>
<evidence type="ECO:0000313" key="6">
    <source>
        <dbReference type="Proteomes" id="UP000663440"/>
    </source>
</evidence>
<dbReference type="InterPro" id="IPR023210">
    <property type="entry name" value="NADP_OxRdtase_dom"/>
</dbReference>
<dbReference type="PROSITE" id="PS00798">
    <property type="entry name" value="ALDOKETO_REDUCTASE_1"/>
    <property type="match status" value="1"/>
</dbReference>
<dbReference type="Pfam" id="PF00248">
    <property type="entry name" value="Aldo_ket_red"/>
    <property type="match status" value="1"/>
</dbReference>
<dbReference type="PANTHER" id="PTHR43827:SF3">
    <property type="entry name" value="NADP-DEPENDENT OXIDOREDUCTASE DOMAIN-CONTAINING PROTEIN"/>
    <property type="match status" value="1"/>
</dbReference>
<dbReference type="CDD" id="cd19133">
    <property type="entry name" value="AKR_AKR5F1"/>
    <property type="match status" value="1"/>
</dbReference>
<evidence type="ECO:0000259" key="4">
    <source>
        <dbReference type="Pfam" id="PF00248"/>
    </source>
</evidence>
<dbReference type="PROSITE" id="PS00062">
    <property type="entry name" value="ALDOKETO_REDUCTASE_2"/>
    <property type="match status" value="1"/>
</dbReference>
<dbReference type="Gene3D" id="3.20.20.100">
    <property type="entry name" value="NADP-dependent oxidoreductase domain"/>
    <property type="match status" value="1"/>
</dbReference>
<dbReference type="RefSeq" id="WP_207296069.1">
    <property type="nucleotide sequence ID" value="NZ_CP071448.1"/>
</dbReference>
<dbReference type="PROSITE" id="PS51318">
    <property type="entry name" value="TAT"/>
    <property type="match status" value="1"/>
</dbReference>
<dbReference type="InterPro" id="IPR020471">
    <property type="entry name" value="AKR"/>
</dbReference>
<protein>
    <submittedName>
        <fullName evidence="5">Aldo/keto reductase</fullName>
    </submittedName>
</protein>
<reference evidence="5 6" key="1">
    <citation type="submission" date="2021-03" db="EMBL/GenBank/DDBJ databases">
        <title>Flavobacterium kribbensis sp. nov, an endophytic bacteria, isolated from soybean.</title>
        <authorList>
            <person name="Lee J."/>
            <person name="Seo J."/>
        </authorList>
    </citation>
    <scope>NUCLEOTIDE SEQUENCE [LARGE SCALE GENOMIC DNA]</scope>
    <source>
        <strain evidence="5 6">BB8</strain>
    </source>
</reference>
<keyword evidence="3" id="KW-0560">Oxidoreductase</keyword>
<dbReference type="Proteomes" id="UP000663440">
    <property type="component" value="Chromosome"/>
</dbReference>
<evidence type="ECO:0000256" key="3">
    <source>
        <dbReference type="ARBA" id="ARBA00023002"/>
    </source>
</evidence>
<dbReference type="InterPro" id="IPR018170">
    <property type="entry name" value="Aldo/ket_reductase_CS"/>
</dbReference>
<keyword evidence="2" id="KW-0521">NADP</keyword>
<accession>A0ABX7QDS9</accession>
<sequence>MNSEKPKNEINRRKFLQHTVKFAAAGMYLGAFGMPELFANEIINTGKGAAGIPDVKLNNGVKMPMLGFGTYGLSGEVCQQSVKEAISAGYRLLDTAKVYGNEEAVGRGIKESGIPRKELFVTSKLWVDDAGYETAKKGFEETLRKLQLDYLDLYLIHRPRGDVKGSWKAMEELYQAGKIKAIGISNFDPVQLADLLSYAKVKPVINQIETHAYFQQNNDFKVLKQHNIHMEAWAPFAEGRNGLFTDEVLTQIAKKYNKTTAQVSLRWHFQRGIVAIPRSSQKAHIVENLDIFDFKLADADMKAIEQLDLNKTQFPEWS</sequence>
<dbReference type="InterPro" id="IPR006311">
    <property type="entry name" value="TAT_signal"/>
</dbReference>
<comment type="similarity">
    <text evidence="1">Belongs to the aldo/keto reductase family.</text>
</comment>
<keyword evidence="6" id="KW-1185">Reference proteome</keyword>
<organism evidence="5 6">
    <name type="scientific">Flavobacterium endoglycinae</name>
    <dbReference type="NCBI Taxonomy" id="2816357"/>
    <lineage>
        <taxon>Bacteria</taxon>
        <taxon>Pseudomonadati</taxon>
        <taxon>Bacteroidota</taxon>
        <taxon>Flavobacteriia</taxon>
        <taxon>Flavobacteriales</taxon>
        <taxon>Flavobacteriaceae</taxon>
        <taxon>Flavobacterium</taxon>
    </lineage>
</organism>
<dbReference type="PANTHER" id="PTHR43827">
    <property type="entry name" value="2,5-DIKETO-D-GLUCONIC ACID REDUCTASE"/>
    <property type="match status" value="1"/>
</dbReference>
<dbReference type="SUPFAM" id="SSF51430">
    <property type="entry name" value="NAD(P)-linked oxidoreductase"/>
    <property type="match status" value="1"/>
</dbReference>
<name>A0ABX7QDS9_9FLAO</name>
<feature type="domain" description="NADP-dependent oxidoreductase" evidence="4">
    <location>
        <begin position="66"/>
        <end position="308"/>
    </location>
</feature>
<gene>
    <name evidence="5" type="ORF">J0383_21850</name>
</gene>